<keyword evidence="7" id="KW-1185">Reference proteome</keyword>
<dbReference type="OrthoDB" id="432970at2759"/>
<reference evidence="6 7" key="1">
    <citation type="journal article" date="2016" name="Mol. Biol. Evol.">
        <title>Comparative Genomics of Early-Diverging Mushroom-Forming Fungi Provides Insights into the Origins of Lignocellulose Decay Capabilities.</title>
        <authorList>
            <person name="Nagy L.G."/>
            <person name="Riley R."/>
            <person name="Tritt A."/>
            <person name="Adam C."/>
            <person name="Daum C."/>
            <person name="Floudas D."/>
            <person name="Sun H."/>
            <person name="Yadav J.S."/>
            <person name="Pangilinan J."/>
            <person name="Larsson K.H."/>
            <person name="Matsuura K."/>
            <person name="Barry K."/>
            <person name="Labutti K."/>
            <person name="Kuo R."/>
            <person name="Ohm R.A."/>
            <person name="Bhattacharya S.S."/>
            <person name="Shirouzu T."/>
            <person name="Yoshinaga Y."/>
            <person name="Martin F.M."/>
            <person name="Grigoriev I.V."/>
            <person name="Hibbett D.S."/>
        </authorList>
    </citation>
    <scope>NUCLEOTIDE SEQUENCE [LARGE SCALE GENOMIC DNA]</scope>
    <source>
        <strain evidence="6 7">L-15889</strain>
    </source>
</reference>
<dbReference type="Pfam" id="PF01753">
    <property type="entry name" value="zf-MYND"/>
    <property type="match status" value="1"/>
</dbReference>
<name>A0A165NRN9_9APHY</name>
<evidence type="ECO:0000313" key="7">
    <source>
        <dbReference type="Proteomes" id="UP000076727"/>
    </source>
</evidence>
<keyword evidence="1" id="KW-0479">Metal-binding</keyword>
<protein>
    <recommendedName>
        <fullName evidence="5">MYND-type domain-containing protein</fullName>
    </recommendedName>
</protein>
<feature type="domain" description="MYND-type" evidence="5">
    <location>
        <begin position="1"/>
        <end position="33"/>
    </location>
</feature>
<evidence type="ECO:0000256" key="4">
    <source>
        <dbReference type="PROSITE-ProRule" id="PRU00134"/>
    </source>
</evidence>
<dbReference type="Gene3D" id="6.10.140.2220">
    <property type="match status" value="1"/>
</dbReference>
<gene>
    <name evidence="6" type="ORF">DAEQUDRAFT_729327</name>
</gene>
<dbReference type="STRING" id="1314783.A0A165NRN9"/>
<evidence type="ECO:0000313" key="6">
    <source>
        <dbReference type="EMBL" id="KZT67286.1"/>
    </source>
</evidence>
<dbReference type="Proteomes" id="UP000076727">
    <property type="component" value="Unassembled WGS sequence"/>
</dbReference>
<keyword evidence="2 4" id="KW-0863">Zinc-finger</keyword>
<dbReference type="GO" id="GO:0008270">
    <property type="term" value="F:zinc ion binding"/>
    <property type="evidence" value="ECO:0007669"/>
    <property type="project" value="UniProtKB-KW"/>
</dbReference>
<proteinExistence type="predicted"/>
<evidence type="ECO:0000256" key="1">
    <source>
        <dbReference type="ARBA" id="ARBA00022723"/>
    </source>
</evidence>
<dbReference type="PROSITE" id="PS50865">
    <property type="entry name" value="ZF_MYND_2"/>
    <property type="match status" value="1"/>
</dbReference>
<keyword evidence="3" id="KW-0862">Zinc</keyword>
<sequence length="189" mass="21568">MPKDFKRCSRCRSALYCDAECQKKDWQYHKELCSDSDRWYDKYRGCRDGSMHEGKLEMITWEWTDPDYGCKMGFGNTFLEEADGVKHMFEVECKGKKSGFLKKRPQAFRWTCCGTDAGMNYGCDHHGSGSKPCTCDFCHMGKPLPDSIYNKQSGPRIGLNLRRGPDPRSYNPAMAVMAATGRSMCGLEM</sequence>
<evidence type="ECO:0000256" key="3">
    <source>
        <dbReference type="ARBA" id="ARBA00022833"/>
    </source>
</evidence>
<evidence type="ECO:0000259" key="5">
    <source>
        <dbReference type="PROSITE" id="PS50865"/>
    </source>
</evidence>
<dbReference type="InterPro" id="IPR002893">
    <property type="entry name" value="Znf_MYND"/>
</dbReference>
<evidence type="ECO:0000256" key="2">
    <source>
        <dbReference type="ARBA" id="ARBA00022771"/>
    </source>
</evidence>
<dbReference type="SUPFAM" id="SSF144232">
    <property type="entry name" value="HIT/MYND zinc finger-like"/>
    <property type="match status" value="1"/>
</dbReference>
<dbReference type="EMBL" id="KV429078">
    <property type="protein sequence ID" value="KZT67286.1"/>
    <property type="molecule type" value="Genomic_DNA"/>
</dbReference>
<organism evidence="6 7">
    <name type="scientific">Daedalea quercina L-15889</name>
    <dbReference type="NCBI Taxonomy" id="1314783"/>
    <lineage>
        <taxon>Eukaryota</taxon>
        <taxon>Fungi</taxon>
        <taxon>Dikarya</taxon>
        <taxon>Basidiomycota</taxon>
        <taxon>Agaricomycotina</taxon>
        <taxon>Agaricomycetes</taxon>
        <taxon>Polyporales</taxon>
        <taxon>Fomitopsis</taxon>
    </lineage>
</organism>
<accession>A0A165NRN9</accession>
<dbReference type="AlphaFoldDB" id="A0A165NRN9"/>